<evidence type="ECO:0000256" key="5">
    <source>
        <dbReference type="ARBA" id="ARBA00023001"/>
    </source>
</evidence>
<protein>
    <recommendedName>
        <fullName evidence="3 10">Beta-glucosidase</fullName>
        <ecNumber evidence="3 10">3.2.1.21</ecNumber>
    </recommendedName>
</protein>
<dbReference type="Gene3D" id="3.20.20.80">
    <property type="entry name" value="Glycosidases"/>
    <property type="match status" value="1"/>
</dbReference>
<evidence type="ECO:0000256" key="4">
    <source>
        <dbReference type="ARBA" id="ARBA00022801"/>
    </source>
</evidence>
<reference evidence="11 12" key="1">
    <citation type="journal article" date="2019" name="Int. J. Syst. Evol. Microbiol.">
        <title>The Global Catalogue of Microorganisms (GCM) 10K type strain sequencing project: providing services to taxonomists for standard genome sequencing and annotation.</title>
        <authorList>
            <consortium name="The Broad Institute Genomics Platform"/>
            <consortium name="The Broad Institute Genome Sequencing Center for Infectious Disease"/>
            <person name="Wu L."/>
            <person name="Ma J."/>
        </authorList>
    </citation>
    <scope>NUCLEOTIDE SEQUENCE [LARGE SCALE GENOMIC DNA]</scope>
    <source>
        <strain evidence="11 12">JCM 10696</strain>
    </source>
</reference>
<dbReference type="PROSITE" id="PS00572">
    <property type="entry name" value="GLYCOSYL_HYDROL_F1_1"/>
    <property type="match status" value="1"/>
</dbReference>
<gene>
    <name evidence="11" type="ORF">GCM10009550_40990</name>
</gene>
<keyword evidence="4 10" id="KW-0378">Hydrolase</keyword>
<dbReference type="EMBL" id="BAAAHH010000016">
    <property type="protein sequence ID" value="GAA0955707.1"/>
    <property type="molecule type" value="Genomic_DNA"/>
</dbReference>
<evidence type="ECO:0000256" key="1">
    <source>
        <dbReference type="ARBA" id="ARBA00000448"/>
    </source>
</evidence>
<dbReference type="PANTHER" id="PTHR10353">
    <property type="entry name" value="GLYCOSYL HYDROLASE"/>
    <property type="match status" value="1"/>
</dbReference>
<dbReference type="EC" id="3.2.1.21" evidence="3 10"/>
<keyword evidence="6" id="KW-0119">Carbohydrate metabolism</keyword>
<accession>A0ABN1REN7</accession>
<evidence type="ECO:0000256" key="8">
    <source>
        <dbReference type="ARBA" id="ARBA00023326"/>
    </source>
</evidence>
<dbReference type="InterPro" id="IPR018120">
    <property type="entry name" value="Glyco_hydro_1_AS"/>
</dbReference>
<comment type="caution">
    <text evidence="11">The sequence shown here is derived from an EMBL/GenBank/DDBJ whole genome shotgun (WGS) entry which is preliminary data.</text>
</comment>
<dbReference type="InterPro" id="IPR001360">
    <property type="entry name" value="Glyco_hydro_1"/>
</dbReference>
<proteinExistence type="inferred from homology"/>
<evidence type="ECO:0000256" key="6">
    <source>
        <dbReference type="ARBA" id="ARBA00023277"/>
    </source>
</evidence>
<dbReference type="Proteomes" id="UP001500665">
    <property type="component" value="Unassembled WGS sequence"/>
</dbReference>
<dbReference type="PROSITE" id="PS00653">
    <property type="entry name" value="GLYCOSYL_HYDROL_F1_2"/>
    <property type="match status" value="1"/>
</dbReference>
<name>A0ABN1REN7_9ACTN</name>
<evidence type="ECO:0000313" key="11">
    <source>
        <dbReference type="EMBL" id="GAA0955707.1"/>
    </source>
</evidence>
<keyword evidence="12" id="KW-1185">Reference proteome</keyword>
<dbReference type="PRINTS" id="PR00131">
    <property type="entry name" value="GLHYDRLASE1"/>
</dbReference>
<evidence type="ECO:0000256" key="9">
    <source>
        <dbReference type="PROSITE-ProRule" id="PRU10055"/>
    </source>
</evidence>
<dbReference type="NCBIfam" id="TIGR03356">
    <property type="entry name" value="BGL"/>
    <property type="match status" value="1"/>
</dbReference>
<evidence type="ECO:0000256" key="7">
    <source>
        <dbReference type="ARBA" id="ARBA00023295"/>
    </source>
</evidence>
<dbReference type="SUPFAM" id="SSF51445">
    <property type="entry name" value="(Trans)glycosidases"/>
    <property type="match status" value="1"/>
</dbReference>
<keyword evidence="7 10" id="KW-0326">Glycosidase</keyword>
<dbReference type="PANTHER" id="PTHR10353:SF36">
    <property type="entry name" value="LP05116P"/>
    <property type="match status" value="1"/>
</dbReference>
<evidence type="ECO:0000313" key="12">
    <source>
        <dbReference type="Proteomes" id="UP001500665"/>
    </source>
</evidence>
<keyword evidence="5" id="KW-0136">Cellulose degradation</keyword>
<dbReference type="InterPro" id="IPR017736">
    <property type="entry name" value="Glyco_hydro_1_beta-glucosidase"/>
</dbReference>
<evidence type="ECO:0000256" key="3">
    <source>
        <dbReference type="ARBA" id="ARBA00012744"/>
    </source>
</evidence>
<evidence type="ECO:0000256" key="2">
    <source>
        <dbReference type="ARBA" id="ARBA00010838"/>
    </source>
</evidence>
<feature type="active site" description="Nucleophile" evidence="9">
    <location>
        <position position="366"/>
    </location>
</feature>
<evidence type="ECO:0000256" key="10">
    <source>
        <dbReference type="RuleBase" id="RU361175"/>
    </source>
</evidence>
<organism evidence="11 12">
    <name type="scientific">Actinocorallia libanotica</name>
    <dbReference type="NCBI Taxonomy" id="46162"/>
    <lineage>
        <taxon>Bacteria</taxon>
        <taxon>Bacillati</taxon>
        <taxon>Actinomycetota</taxon>
        <taxon>Actinomycetes</taxon>
        <taxon>Streptosporangiales</taxon>
        <taxon>Thermomonosporaceae</taxon>
        <taxon>Actinocorallia</taxon>
    </lineage>
</organism>
<comment type="catalytic activity">
    <reaction evidence="1 10">
        <text>Hydrolysis of terminal, non-reducing beta-D-glucosyl residues with release of beta-D-glucose.</text>
        <dbReference type="EC" id="3.2.1.21"/>
    </reaction>
</comment>
<dbReference type="InterPro" id="IPR017853">
    <property type="entry name" value="GH"/>
</dbReference>
<dbReference type="InterPro" id="IPR033132">
    <property type="entry name" value="GH_1_N_CS"/>
</dbReference>
<dbReference type="RefSeq" id="WP_344242474.1">
    <property type="nucleotide sequence ID" value="NZ_BAAAHH010000016.1"/>
</dbReference>
<dbReference type="Pfam" id="PF00232">
    <property type="entry name" value="Glyco_hydro_1"/>
    <property type="match status" value="1"/>
</dbReference>
<keyword evidence="8" id="KW-0624">Polysaccharide degradation</keyword>
<comment type="similarity">
    <text evidence="2 10">Belongs to the glycosyl hydrolase 1 family.</text>
</comment>
<sequence>MTTRGFPDGFTWGTATSGYQIEGAVAADGRGTSIWDTFAHTPGRVMNGENGDVANDHYHRYAEDVALMASLGLGAYRFSISWPRVMPDGGGEVNQRGLDFYRRLVDALLEEGITPFATLYHWDLPQKLEDAGGWPARDTAYRFAEYAAAVHEALGDRVKHWFTVNEPWCAAFLGYASGDHAPGLRSPELSVRAAHHLLLAHGLAAPLLRGGGGLAGAAPNLYAVSPASDDEADLDAVRRIDGLQNRFFLDALLRGSYPADVLQDLAPFGFQEVIQDGDMELIGGPLDHLGVNYYSRHTVSASSDGGLVATSPFASASPWPGASHVSFVHGGRPVTDMGWEVDPGGLHEILTWVAKEYPSVPLYITENGAAYVDTVVDGAVDDPERVAYIEAHLAACRDAIADGVPLKGYFAWSLMDNFEWGWGYGKRFGLVHVDYETQKRTPKSSALWYGRAARQNGLP</sequence>